<proteinExistence type="predicted"/>
<dbReference type="EMBL" id="CAJOAY010002063">
    <property type="protein sequence ID" value="CAF3917161.1"/>
    <property type="molecule type" value="Genomic_DNA"/>
</dbReference>
<accession>A0A819IPE9</accession>
<gene>
    <name evidence="1" type="ORF">OKA104_LOCUS25052</name>
</gene>
<sequence length="153" mass="17873">MTSNYLLFILSRKANGNILPIKCRISDTHLFVLLKLMKIILYSEIFYQKQQKQKSKSKNQKHLTNTKEQYETIKMIDIILLCALLDLTYHTEEFLHMLFEIIEASANIKTYDIESTGSIEGMILLKYLSFVTLINRLLNSQNDSSGMNNYAFY</sequence>
<name>A0A819IPE9_9BILA</name>
<evidence type="ECO:0000313" key="2">
    <source>
        <dbReference type="Proteomes" id="UP000663881"/>
    </source>
</evidence>
<dbReference type="AlphaFoldDB" id="A0A819IPE9"/>
<comment type="caution">
    <text evidence="1">The sequence shown here is derived from an EMBL/GenBank/DDBJ whole genome shotgun (WGS) entry which is preliminary data.</text>
</comment>
<protein>
    <submittedName>
        <fullName evidence="1">Uncharacterized protein</fullName>
    </submittedName>
</protein>
<reference evidence="1" key="1">
    <citation type="submission" date="2021-02" db="EMBL/GenBank/DDBJ databases">
        <authorList>
            <person name="Nowell W R."/>
        </authorList>
    </citation>
    <scope>NUCLEOTIDE SEQUENCE</scope>
</reference>
<evidence type="ECO:0000313" key="1">
    <source>
        <dbReference type="EMBL" id="CAF3917161.1"/>
    </source>
</evidence>
<dbReference type="Proteomes" id="UP000663881">
    <property type="component" value="Unassembled WGS sequence"/>
</dbReference>
<organism evidence="1 2">
    <name type="scientific">Adineta steineri</name>
    <dbReference type="NCBI Taxonomy" id="433720"/>
    <lineage>
        <taxon>Eukaryota</taxon>
        <taxon>Metazoa</taxon>
        <taxon>Spiralia</taxon>
        <taxon>Gnathifera</taxon>
        <taxon>Rotifera</taxon>
        <taxon>Eurotatoria</taxon>
        <taxon>Bdelloidea</taxon>
        <taxon>Adinetida</taxon>
        <taxon>Adinetidae</taxon>
        <taxon>Adineta</taxon>
    </lineage>
</organism>